<gene>
    <name evidence="5" type="ORF">Q644_23815</name>
</gene>
<dbReference type="Gene3D" id="1.10.10.60">
    <property type="entry name" value="Homeodomain-like"/>
    <property type="match status" value="2"/>
</dbReference>
<protein>
    <submittedName>
        <fullName evidence="5">AraC family transcriptional regulator</fullName>
    </submittedName>
</protein>
<dbReference type="InterPro" id="IPR018062">
    <property type="entry name" value="HTH_AraC-typ_CS"/>
</dbReference>
<dbReference type="EMBL" id="ASXJ01000207">
    <property type="protein sequence ID" value="ERM01059.1"/>
    <property type="molecule type" value="Genomic_DNA"/>
</dbReference>
<dbReference type="SMART" id="SM00342">
    <property type="entry name" value="HTH_ARAC"/>
    <property type="match status" value="1"/>
</dbReference>
<organism evidence="5 6">
    <name type="scientific">Brucella intermedia 229E</name>
    <dbReference type="NCBI Taxonomy" id="1337887"/>
    <lineage>
        <taxon>Bacteria</taxon>
        <taxon>Pseudomonadati</taxon>
        <taxon>Pseudomonadota</taxon>
        <taxon>Alphaproteobacteria</taxon>
        <taxon>Hyphomicrobiales</taxon>
        <taxon>Brucellaceae</taxon>
        <taxon>Brucella/Ochrobactrum group</taxon>
        <taxon>Brucella</taxon>
    </lineage>
</organism>
<evidence type="ECO:0000256" key="2">
    <source>
        <dbReference type="ARBA" id="ARBA00023125"/>
    </source>
</evidence>
<dbReference type="PATRIC" id="fig|1337887.3.peg.3567"/>
<keyword evidence="3" id="KW-0804">Transcription</keyword>
<evidence type="ECO:0000313" key="5">
    <source>
        <dbReference type="EMBL" id="ERM01059.1"/>
    </source>
</evidence>
<dbReference type="InterPro" id="IPR009057">
    <property type="entry name" value="Homeodomain-like_sf"/>
</dbReference>
<reference evidence="5 6" key="1">
    <citation type="journal article" date="2014" name="FEMS Microbiol. Lett.">
        <title>Genome sequencing analysis reveals virulence-related gene content of Ochrobactrum intermedium strain 229E, a urease-positive strain isolated from the human gastric niche.</title>
        <authorList>
            <person name="Kulkarni G.J."/>
            <person name="Shetty S."/>
            <person name="Dharne M.S."/>
            <person name="Shouche Y.S."/>
        </authorList>
    </citation>
    <scope>NUCLEOTIDE SEQUENCE [LARGE SCALE GENOMIC DNA]</scope>
    <source>
        <strain evidence="5 6">229E</strain>
    </source>
</reference>
<dbReference type="AlphaFoldDB" id="U4V8Q3"/>
<feature type="domain" description="HTH araC/xylS-type" evidence="4">
    <location>
        <begin position="199"/>
        <end position="297"/>
    </location>
</feature>
<accession>U4V8Q3</accession>
<comment type="caution">
    <text evidence="5">The sequence shown here is derived from an EMBL/GenBank/DDBJ whole genome shotgun (WGS) entry which is preliminary data.</text>
</comment>
<dbReference type="PANTHER" id="PTHR46796">
    <property type="entry name" value="HTH-TYPE TRANSCRIPTIONAL ACTIVATOR RHAS-RELATED"/>
    <property type="match status" value="1"/>
</dbReference>
<dbReference type="Pfam" id="PF12833">
    <property type="entry name" value="HTH_18"/>
    <property type="match status" value="1"/>
</dbReference>
<evidence type="ECO:0000313" key="6">
    <source>
        <dbReference type="Proteomes" id="UP000016842"/>
    </source>
</evidence>
<dbReference type="InterPro" id="IPR018060">
    <property type="entry name" value="HTH_AraC"/>
</dbReference>
<keyword evidence="1" id="KW-0805">Transcription regulation</keyword>
<dbReference type="PANTHER" id="PTHR46796:SF6">
    <property type="entry name" value="ARAC SUBFAMILY"/>
    <property type="match status" value="1"/>
</dbReference>
<dbReference type="Proteomes" id="UP000016842">
    <property type="component" value="Unassembled WGS sequence"/>
</dbReference>
<dbReference type="PROSITE" id="PS01124">
    <property type="entry name" value="HTH_ARAC_FAMILY_2"/>
    <property type="match status" value="1"/>
</dbReference>
<proteinExistence type="predicted"/>
<dbReference type="SUPFAM" id="SSF46689">
    <property type="entry name" value="Homeodomain-like"/>
    <property type="match status" value="2"/>
</dbReference>
<dbReference type="InterPro" id="IPR050204">
    <property type="entry name" value="AraC_XylS_family_regulators"/>
</dbReference>
<evidence type="ECO:0000256" key="1">
    <source>
        <dbReference type="ARBA" id="ARBA00023015"/>
    </source>
</evidence>
<sequence>MSSLNFSMVATHKVEDLDGIEVIKTSAALASPNAYVYTSRIWPFKARFSAVPSLLVGMATRGYVRGRFSIRNTLSQLSLAPGSIFVIPPNTTFDAEIESNAEIIQIYVSDRLFKNIEQEFLAASEGLFNLGSRFSISDQFLTQTILSIKEIVEREGTFARIELEYLTRVLTARLIAKYSNSGQEEHVGGEGSLPPSILRDVIDFIDNNISRRITVNHFSAMAGLGPAQFARLFKRSTNVTLHQYIILRRIERARALLEETDLPIVEIAQECGFSDQVHLSRFFSRIVGTSPASFRRKARNRLSGQLHSL</sequence>
<dbReference type="GO" id="GO:0003700">
    <property type="term" value="F:DNA-binding transcription factor activity"/>
    <property type="evidence" value="ECO:0007669"/>
    <property type="project" value="InterPro"/>
</dbReference>
<keyword evidence="2" id="KW-0238">DNA-binding</keyword>
<dbReference type="PROSITE" id="PS00041">
    <property type="entry name" value="HTH_ARAC_FAMILY_1"/>
    <property type="match status" value="1"/>
</dbReference>
<dbReference type="GO" id="GO:0043565">
    <property type="term" value="F:sequence-specific DNA binding"/>
    <property type="evidence" value="ECO:0007669"/>
    <property type="project" value="InterPro"/>
</dbReference>
<name>U4V8Q3_9HYPH</name>
<evidence type="ECO:0000256" key="3">
    <source>
        <dbReference type="ARBA" id="ARBA00023163"/>
    </source>
</evidence>
<evidence type="ECO:0000259" key="4">
    <source>
        <dbReference type="PROSITE" id="PS01124"/>
    </source>
</evidence>